<gene>
    <name evidence="1" type="ORF">M422DRAFT_31464</name>
</gene>
<dbReference type="AlphaFoldDB" id="A0A0C9V598"/>
<feature type="non-terminal residue" evidence="1">
    <location>
        <position position="91"/>
    </location>
</feature>
<reference evidence="1 2" key="1">
    <citation type="submission" date="2014-06" db="EMBL/GenBank/DDBJ databases">
        <title>Evolutionary Origins and Diversification of the Mycorrhizal Mutualists.</title>
        <authorList>
            <consortium name="DOE Joint Genome Institute"/>
            <consortium name="Mycorrhizal Genomics Consortium"/>
            <person name="Kohler A."/>
            <person name="Kuo A."/>
            <person name="Nagy L.G."/>
            <person name="Floudas D."/>
            <person name="Copeland A."/>
            <person name="Barry K.W."/>
            <person name="Cichocki N."/>
            <person name="Veneault-Fourrey C."/>
            <person name="LaButti K."/>
            <person name="Lindquist E.A."/>
            <person name="Lipzen A."/>
            <person name="Lundell T."/>
            <person name="Morin E."/>
            <person name="Murat C."/>
            <person name="Riley R."/>
            <person name="Ohm R."/>
            <person name="Sun H."/>
            <person name="Tunlid A."/>
            <person name="Henrissat B."/>
            <person name="Grigoriev I.V."/>
            <person name="Hibbett D.S."/>
            <person name="Martin F."/>
        </authorList>
    </citation>
    <scope>NUCLEOTIDE SEQUENCE [LARGE SCALE GENOMIC DNA]</scope>
    <source>
        <strain evidence="1 2">SS14</strain>
    </source>
</reference>
<name>A0A0C9V598_SPHS4</name>
<sequence>MSFSVFSEFEVLTRTRSDHHKRPELRLDPKLVPHWKDSIGFFTAKMVPFSLQHYDLRTTGHDLQYGNLDIDLCHEEMPREKKCWFRFKLGD</sequence>
<dbReference type="Proteomes" id="UP000054279">
    <property type="component" value="Unassembled WGS sequence"/>
</dbReference>
<dbReference type="EMBL" id="KN837132">
    <property type="protein sequence ID" value="KIJ42064.1"/>
    <property type="molecule type" value="Genomic_DNA"/>
</dbReference>
<accession>A0A0C9V598</accession>
<keyword evidence="2" id="KW-1185">Reference proteome</keyword>
<dbReference type="HOGENOM" id="CLU_2433017_0_0_1"/>
<proteinExistence type="predicted"/>
<protein>
    <submittedName>
        <fullName evidence="1">Uncharacterized protein</fullName>
    </submittedName>
</protein>
<organism evidence="1 2">
    <name type="scientific">Sphaerobolus stellatus (strain SS14)</name>
    <dbReference type="NCBI Taxonomy" id="990650"/>
    <lineage>
        <taxon>Eukaryota</taxon>
        <taxon>Fungi</taxon>
        <taxon>Dikarya</taxon>
        <taxon>Basidiomycota</taxon>
        <taxon>Agaricomycotina</taxon>
        <taxon>Agaricomycetes</taxon>
        <taxon>Phallomycetidae</taxon>
        <taxon>Geastrales</taxon>
        <taxon>Sphaerobolaceae</taxon>
        <taxon>Sphaerobolus</taxon>
    </lineage>
</organism>
<evidence type="ECO:0000313" key="1">
    <source>
        <dbReference type="EMBL" id="KIJ42064.1"/>
    </source>
</evidence>
<evidence type="ECO:0000313" key="2">
    <source>
        <dbReference type="Proteomes" id="UP000054279"/>
    </source>
</evidence>